<dbReference type="EMBL" id="LT629745">
    <property type="protein sequence ID" value="SDS40274.1"/>
    <property type="molecule type" value="Genomic_DNA"/>
</dbReference>
<keyword evidence="12" id="KW-1185">Reference proteome</keyword>
<dbReference type="STRING" id="1250231.SAMN04488552_3057"/>
<reference evidence="11 12" key="1">
    <citation type="submission" date="2016-10" db="EMBL/GenBank/DDBJ databases">
        <authorList>
            <person name="Varghese N."/>
            <person name="Submissions S."/>
        </authorList>
    </citation>
    <scope>NUCLEOTIDE SEQUENCE [LARGE SCALE GENOMIC DNA]</scope>
    <source>
        <strain evidence="11 12">Mar_2010_102</strain>
    </source>
</reference>
<feature type="transmembrane region" description="Helical" evidence="10">
    <location>
        <begin position="299"/>
        <end position="321"/>
    </location>
</feature>
<dbReference type="InterPro" id="IPR048279">
    <property type="entry name" value="MdtK-like"/>
</dbReference>
<keyword evidence="3" id="KW-0050">Antiport</keyword>
<feature type="transmembrane region" description="Helical" evidence="10">
    <location>
        <begin position="259"/>
        <end position="279"/>
    </location>
</feature>
<dbReference type="PANTHER" id="PTHR43298:SF4">
    <property type="entry name" value="DRUG_SODIUM ANTIPORTER"/>
    <property type="match status" value="1"/>
</dbReference>
<dbReference type="NCBIfam" id="TIGR00797">
    <property type="entry name" value="matE"/>
    <property type="match status" value="1"/>
</dbReference>
<dbReference type="GO" id="GO:0005886">
    <property type="term" value="C:plasma membrane"/>
    <property type="evidence" value="ECO:0007669"/>
    <property type="project" value="UniProtKB-SubCell"/>
</dbReference>
<dbReference type="Proteomes" id="UP000198858">
    <property type="component" value="Chromosome I"/>
</dbReference>
<keyword evidence="7" id="KW-0406">Ion transport</keyword>
<keyword evidence="5 10" id="KW-0812">Transmembrane</keyword>
<evidence type="ECO:0000313" key="11">
    <source>
        <dbReference type="EMBL" id="SDS40274.1"/>
    </source>
</evidence>
<dbReference type="PANTHER" id="PTHR43298">
    <property type="entry name" value="MULTIDRUG RESISTANCE PROTEIN NORM-RELATED"/>
    <property type="match status" value="1"/>
</dbReference>
<dbReference type="InterPro" id="IPR050222">
    <property type="entry name" value="MATE_MdtK"/>
</dbReference>
<evidence type="ECO:0000313" key="12">
    <source>
        <dbReference type="Proteomes" id="UP000198858"/>
    </source>
</evidence>
<dbReference type="GO" id="GO:0006811">
    <property type="term" value="P:monoatomic ion transport"/>
    <property type="evidence" value="ECO:0007669"/>
    <property type="project" value="UniProtKB-KW"/>
</dbReference>
<protein>
    <recommendedName>
        <fullName evidence="9">Multidrug-efflux transporter</fullName>
    </recommendedName>
</protein>
<proteinExistence type="predicted"/>
<feature type="transmembrane region" description="Helical" evidence="10">
    <location>
        <begin position="377"/>
        <end position="398"/>
    </location>
</feature>
<feature type="transmembrane region" description="Helical" evidence="10">
    <location>
        <begin position="342"/>
        <end position="365"/>
    </location>
</feature>
<feature type="transmembrane region" description="Helical" evidence="10">
    <location>
        <begin position="410"/>
        <end position="428"/>
    </location>
</feature>
<dbReference type="PIRSF" id="PIRSF006603">
    <property type="entry name" value="DinF"/>
    <property type="match status" value="1"/>
</dbReference>
<evidence type="ECO:0000256" key="2">
    <source>
        <dbReference type="ARBA" id="ARBA00022448"/>
    </source>
</evidence>
<dbReference type="InterPro" id="IPR002528">
    <property type="entry name" value="MATE_fam"/>
</dbReference>
<feature type="transmembrane region" description="Helical" evidence="10">
    <location>
        <begin position="153"/>
        <end position="174"/>
    </location>
</feature>
<keyword evidence="4" id="KW-1003">Cell membrane</keyword>
<feature type="transmembrane region" description="Helical" evidence="10">
    <location>
        <begin position="66"/>
        <end position="94"/>
    </location>
</feature>
<gene>
    <name evidence="11" type="ORF">SAMN04488552_3057</name>
</gene>
<evidence type="ECO:0000256" key="8">
    <source>
        <dbReference type="ARBA" id="ARBA00023136"/>
    </source>
</evidence>
<evidence type="ECO:0000256" key="3">
    <source>
        <dbReference type="ARBA" id="ARBA00022449"/>
    </source>
</evidence>
<dbReference type="Pfam" id="PF01554">
    <property type="entry name" value="MatE"/>
    <property type="match status" value="2"/>
</dbReference>
<keyword evidence="2" id="KW-0813">Transport</keyword>
<dbReference type="GO" id="GO:0042910">
    <property type="term" value="F:xenobiotic transmembrane transporter activity"/>
    <property type="evidence" value="ECO:0007669"/>
    <property type="project" value="InterPro"/>
</dbReference>
<dbReference type="CDD" id="cd13139">
    <property type="entry name" value="MATE_like_14"/>
    <property type="match status" value="1"/>
</dbReference>
<keyword evidence="6 10" id="KW-1133">Transmembrane helix</keyword>
<sequence length="467" mass="51301">MNIIKKIGEFWKLLKLAISGKEQDYTRINIRRGILLLSVPMILEMIMESLFAVVDIFFVGRLGEDAVATVGLTEAVIIIIYSIGVGISMAATALISRRFGEKDFKRAGSTAFQLLIFGGLISIILGITGWFFAEEILRLMGASENVIAGGVNYTRIIFAGNTAIMLLFLINGAFRGAGLPHLAMRTLWLSNGLNIILDPLLIFGLGSFEGFGLEGAAIATTAGRSIGVIYQVYHLLNGKHSLVILKENLILQWKTIKKIVSISAGGMGQFLIDSVAWIFLTRIVAEFGSSAVAGFTISFRILMFSLMPAWGLSAAAATLVGQNMGAHKIKRAKISVWLTAKYNAWFLGIVTLLYLLWGDVFASWFTPNEEVQQIAALGLKIIAIGYVFFGVGMVMVQAFNGAGDTKTPSYINIGVFWLLEIPMAYFLAEYFNLEMLGIFISIAFCHSLHALVSLWFFRRGKWAEIQV</sequence>
<evidence type="ECO:0000256" key="7">
    <source>
        <dbReference type="ARBA" id="ARBA00023065"/>
    </source>
</evidence>
<feature type="transmembrane region" description="Helical" evidence="10">
    <location>
        <begin position="434"/>
        <end position="457"/>
    </location>
</feature>
<dbReference type="RefSeq" id="WP_244270321.1">
    <property type="nucleotide sequence ID" value="NZ_LT629745.1"/>
</dbReference>
<evidence type="ECO:0000256" key="1">
    <source>
        <dbReference type="ARBA" id="ARBA00004651"/>
    </source>
</evidence>
<feature type="transmembrane region" description="Helical" evidence="10">
    <location>
        <begin position="34"/>
        <end position="60"/>
    </location>
</feature>
<comment type="subcellular location">
    <subcellularLocation>
        <location evidence="1">Cell membrane</location>
        <topology evidence="1">Multi-pass membrane protein</topology>
    </subcellularLocation>
</comment>
<evidence type="ECO:0000256" key="4">
    <source>
        <dbReference type="ARBA" id="ARBA00022475"/>
    </source>
</evidence>
<feature type="transmembrane region" description="Helical" evidence="10">
    <location>
        <begin position="217"/>
        <end position="238"/>
    </location>
</feature>
<name>A0A1H1RX18_9FLAO</name>
<feature type="transmembrane region" description="Helical" evidence="10">
    <location>
        <begin position="114"/>
        <end position="133"/>
    </location>
</feature>
<dbReference type="GO" id="GO:0015297">
    <property type="term" value="F:antiporter activity"/>
    <property type="evidence" value="ECO:0007669"/>
    <property type="project" value="UniProtKB-KW"/>
</dbReference>
<organism evidence="11 12">
    <name type="scientific">Christiangramia echinicola</name>
    <dbReference type="NCBI Taxonomy" id="279359"/>
    <lineage>
        <taxon>Bacteria</taxon>
        <taxon>Pseudomonadati</taxon>
        <taxon>Bacteroidota</taxon>
        <taxon>Flavobacteriia</taxon>
        <taxon>Flavobacteriales</taxon>
        <taxon>Flavobacteriaceae</taxon>
        <taxon>Christiangramia</taxon>
    </lineage>
</organism>
<keyword evidence="8 10" id="KW-0472">Membrane</keyword>
<evidence type="ECO:0000256" key="6">
    <source>
        <dbReference type="ARBA" id="ARBA00022989"/>
    </source>
</evidence>
<evidence type="ECO:0000256" key="10">
    <source>
        <dbReference type="SAM" id="Phobius"/>
    </source>
</evidence>
<evidence type="ECO:0000256" key="9">
    <source>
        <dbReference type="ARBA" id="ARBA00031636"/>
    </source>
</evidence>
<feature type="transmembrane region" description="Helical" evidence="10">
    <location>
        <begin position="186"/>
        <end position="205"/>
    </location>
</feature>
<accession>A0A1H1RX18</accession>
<dbReference type="AlphaFoldDB" id="A0A1H1RX18"/>
<evidence type="ECO:0000256" key="5">
    <source>
        <dbReference type="ARBA" id="ARBA00022692"/>
    </source>
</evidence>